<keyword evidence="1" id="KW-0472">Membrane</keyword>
<evidence type="ECO:0000259" key="2">
    <source>
        <dbReference type="PROSITE" id="PS51012"/>
    </source>
</evidence>
<dbReference type="Proteomes" id="UP000002593">
    <property type="component" value="Chromosome"/>
</dbReference>
<evidence type="ECO:0000256" key="1">
    <source>
        <dbReference type="SAM" id="Phobius"/>
    </source>
</evidence>
<feature type="transmembrane region" description="Helical" evidence="1">
    <location>
        <begin position="64"/>
        <end position="90"/>
    </location>
</feature>
<feature type="transmembrane region" description="Helical" evidence="1">
    <location>
        <begin position="237"/>
        <end position="258"/>
    </location>
</feature>
<proteinExistence type="predicted"/>
<dbReference type="HOGENOM" id="CLU_1032933_0_0_2"/>
<organism evidence="3 4">
    <name type="scientific">Hyperthermus butylicus (strain DSM 5456 / JCM 9403 / PLM1-5)</name>
    <dbReference type="NCBI Taxonomy" id="415426"/>
    <lineage>
        <taxon>Archaea</taxon>
        <taxon>Thermoproteota</taxon>
        <taxon>Thermoprotei</taxon>
        <taxon>Desulfurococcales</taxon>
        <taxon>Pyrodictiaceae</taxon>
        <taxon>Hyperthermus</taxon>
    </lineage>
</organism>
<dbReference type="InterPro" id="IPR047817">
    <property type="entry name" value="ABC2_TM_bact-type"/>
</dbReference>
<dbReference type="AlphaFoldDB" id="A2BMQ1"/>
<protein>
    <recommendedName>
        <fullName evidence="2">ABC transmembrane type-2 domain-containing protein</fullName>
    </recommendedName>
</protein>
<reference evidence="3 4" key="1">
    <citation type="journal article" date="2007" name="Archaea">
        <title>The genome of Hyperthermus butylicus: a sulfur-reducing, peptide fermenting, neutrophilic Crenarchaeote growing up to 108 degrees C.</title>
        <authorList>
            <person name="Brugger K."/>
            <person name="Chen L."/>
            <person name="Stark M."/>
            <person name="Zibat A."/>
            <person name="Redder P."/>
            <person name="Ruepp A."/>
            <person name="Awayez M."/>
            <person name="She Q."/>
            <person name="Garrett R.A."/>
            <person name="Klenk H.P."/>
        </authorList>
    </citation>
    <scope>NUCLEOTIDE SEQUENCE [LARGE SCALE GENOMIC DNA]</scope>
    <source>
        <strain evidence="4">DSM 5456 / JCM 9403 / PLM1-5</strain>
    </source>
</reference>
<keyword evidence="1" id="KW-0812">Transmembrane</keyword>
<accession>A2BMQ1</accession>
<dbReference type="STRING" id="415426.Hbut_1438"/>
<dbReference type="PROSITE" id="PS51012">
    <property type="entry name" value="ABC_TM2"/>
    <property type="match status" value="1"/>
</dbReference>
<dbReference type="KEGG" id="hbu:Hbut_1438"/>
<feature type="domain" description="ABC transmembrane type-2" evidence="2">
    <location>
        <begin position="24"/>
        <end position="260"/>
    </location>
</feature>
<evidence type="ECO:0000313" key="4">
    <source>
        <dbReference type="Proteomes" id="UP000002593"/>
    </source>
</evidence>
<dbReference type="GeneID" id="4782470"/>
<feature type="transmembrane region" description="Helical" evidence="1">
    <location>
        <begin position="143"/>
        <end position="173"/>
    </location>
</feature>
<keyword evidence="1" id="KW-1133">Transmembrane helix</keyword>
<evidence type="ECO:0000313" key="3">
    <source>
        <dbReference type="EMBL" id="ABM81262.1"/>
    </source>
</evidence>
<dbReference type="EMBL" id="CP000493">
    <property type="protein sequence ID" value="ABM81262.1"/>
    <property type="molecule type" value="Genomic_DNA"/>
</dbReference>
<feature type="transmembrane region" description="Helical" evidence="1">
    <location>
        <begin position="111"/>
        <end position="137"/>
    </location>
</feature>
<sequence>MPVSFLQLVRAEFYAYTRWLKNSRAMLATFLLWPYLMMLVMLGLGYLFGDPRIYALRMGVKNPVFFLLSASVIAMSTVAIIDDVAGYTLYNRWNGTLTYIALAPARLPKQLLAAGIPAAILSPAVMAAAAMPAAIVFEGLRGLGIVAAIYFLMLAGMIPLVGFSVLVASLLLIVKEESNVISSISPFLLLVSGVFYPVAVLPELLQEVSRVVPVRYVVEAARSLAALGTFEGRALMAALYMLAVLGVVYNAASAPIVARVEAWVKKSGFD</sequence>
<name>A2BMQ1_HYPBU</name>
<feature type="transmembrane region" description="Helical" evidence="1">
    <location>
        <begin position="27"/>
        <end position="49"/>
    </location>
</feature>
<dbReference type="RefSeq" id="WP_011822580.1">
    <property type="nucleotide sequence ID" value="NC_008818.1"/>
</dbReference>
<dbReference type="EnsemblBacteria" id="ABM81262">
    <property type="protein sequence ID" value="ABM81262"/>
    <property type="gene ID" value="Hbut_1438"/>
</dbReference>
<feature type="transmembrane region" description="Helical" evidence="1">
    <location>
        <begin position="180"/>
        <end position="199"/>
    </location>
</feature>
<dbReference type="eggNOG" id="arCOG01465">
    <property type="taxonomic scope" value="Archaea"/>
</dbReference>
<gene>
    <name evidence="3" type="ordered locus">Hbut_1438</name>
</gene>
<keyword evidence="4" id="KW-1185">Reference proteome</keyword>